<dbReference type="AlphaFoldDB" id="A0A345ZT36"/>
<dbReference type="EMBL" id="CP031417">
    <property type="protein sequence ID" value="AXK80083.1"/>
    <property type="molecule type" value="Genomic_DNA"/>
</dbReference>
<sequence>MPEAGSPAASTVDIPQQSKVRTRRSPPAPIIVDRQRLLTSASIAVLTALSAGSASAQAWNGNTSSDWTNGANWSGGTVPTSPTAVTVDSVNPAVLGIGGAASGSTGNLYVGETSAGSLTIQNGSTLTSLGSFRIGGGGGTGTVTVTGAGSQWTATGLALSIGGTGRGILNVEDGATVTASGGMSLGNTGGVGTLNVSNATIASQSLSVGAGSQVNFDNATYRATRSSGVWIGTGPGTLNIAAGGLTLDSVGFTVSALRELSGVGALTKTGTGILNLTTSNSYTGRTVIDQGTLALRANSSIAASSGVTANGTFDISPLTAAGTDIQSLSGSGVVTMGAKNLTITNANDTFAGTFNGTGVLTIAGGKEILSGDNSAFGGSTLVQGGTLAINGILGGPMSVLSGGRLQGIGTVGDTTNAGVIAPGNSIGTLTIAGNYTGNGGTLQIESVLGGDASPTDKLVVTGNTAGSTFVRVTNVGGTGAQTTEGIKIVDVGGASNGTFALQGDYVIQGQQAVVGGAYAYTLQKNGVSTPADGDWYLRSSLVNPPAAAPAGPLYQPGVPLYESYGQILLGMNGLSTFRQRIGDRYSGAGDVAAPTRVQAPSPVWARVEGQHTKMTPSNTTGSSYTADQMKLQSGFDGLAFANRFGQLIFGISAHYTTLTSDIKSFYGNGKINVEGAGIGGSLTWFGDNGFYVDGQSQVTWYKSDLSSDLAGTVAGNKWGYGYAVGAEGGRRVPIGGAFSLTPQAQLTYSSVNFDGFNDRFGAHVSNDRARSLLGRAGLSLDHQRVGQGGDGRTTRSDIYGIANLYYEFLNGAVVDVAGTKFASATDRLWGGVGVGGNYRWAGDKYAVYGEVSFNTSLANAGDNYAYKGTVGFRAKW</sequence>
<dbReference type="InterPro" id="IPR012332">
    <property type="entry name" value="Autotransporter_pectin_lyase_C"/>
</dbReference>
<proteinExistence type="predicted"/>
<dbReference type="SMART" id="SM00869">
    <property type="entry name" value="Autotransporter"/>
    <property type="match status" value="1"/>
</dbReference>
<dbReference type="CDD" id="cd01344">
    <property type="entry name" value="PL2_Passenger_AT"/>
    <property type="match status" value="1"/>
</dbReference>
<dbReference type="Gene3D" id="2.160.20.20">
    <property type="match status" value="1"/>
</dbReference>
<dbReference type="InterPro" id="IPR036709">
    <property type="entry name" value="Autotransporte_beta_dom_sf"/>
</dbReference>
<dbReference type="PROSITE" id="PS51208">
    <property type="entry name" value="AUTOTRANSPORTER"/>
    <property type="match status" value="1"/>
</dbReference>
<evidence type="ECO:0000256" key="1">
    <source>
        <dbReference type="ARBA" id="ARBA00022729"/>
    </source>
</evidence>
<dbReference type="Pfam" id="PF18883">
    <property type="entry name" value="AC_1"/>
    <property type="match status" value="1"/>
</dbReference>
<feature type="region of interest" description="Disordered" evidence="2">
    <location>
        <begin position="1"/>
        <end position="28"/>
    </location>
</feature>
<dbReference type="Pfam" id="PF12951">
    <property type="entry name" value="PATR"/>
    <property type="match status" value="2"/>
</dbReference>
<dbReference type="OrthoDB" id="6053567at2"/>
<evidence type="ECO:0000313" key="4">
    <source>
        <dbReference type="EMBL" id="AXK80083.1"/>
    </source>
</evidence>
<dbReference type="SUPFAM" id="SSF51126">
    <property type="entry name" value="Pectin lyase-like"/>
    <property type="match status" value="2"/>
</dbReference>
<dbReference type="InterPro" id="IPR006315">
    <property type="entry name" value="OM_autotransptr_brl_dom"/>
</dbReference>
<dbReference type="PANTHER" id="PTHR35037:SF3">
    <property type="entry name" value="C-TERMINAL REGION OF AIDA-LIKE PROTEIN"/>
    <property type="match status" value="1"/>
</dbReference>
<dbReference type="KEGG" id="ptaw:DW352_05875"/>
<dbReference type="InterPro" id="IPR043990">
    <property type="entry name" value="AC_1"/>
</dbReference>
<dbReference type="InterPro" id="IPR005546">
    <property type="entry name" value="Autotransporte_beta"/>
</dbReference>
<dbReference type="InterPro" id="IPR051551">
    <property type="entry name" value="Autotransporter_adhesion"/>
</dbReference>
<dbReference type="InterPro" id="IPR011050">
    <property type="entry name" value="Pectin_lyase_fold/virulence"/>
</dbReference>
<keyword evidence="1" id="KW-0732">Signal</keyword>
<feature type="domain" description="Autotransporter" evidence="3">
    <location>
        <begin position="596"/>
        <end position="876"/>
    </location>
</feature>
<dbReference type="InterPro" id="IPR030895">
    <property type="entry name" value="T5SS_PEPC_rpt"/>
</dbReference>
<accession>A0A345ZT36</accession>
<reference evidence="4 5" key="1">
    <citation type="submission" date="2018-07" db="EMBL/GenBank/DDBJ databases">
        <authorList>
            <person name="Quirk P.G."/>
            <person name="Krulwich T.A."/>
        </authorList>
    </citation>
    <scope>NUCLEOTIDE SEQUENCE [LARGE SCALE GENOMIC DNA]</scope>
    <source>
        <strain evidence="4 5">CC-BB4</strain>
    </source>
</reference>
<evidence type="ECO:0000313" key="5">
    <source>
        <dbReference type="Proteomes" id="UP000254889"/>
    </source>
</evidence>
<dbReference type="NCBIfam" id="TIGR04393">
    <property type="entry name" value="rpt_T5SS_PEPC"/>
    <property type="match status" value="1"/>
</dbReference>
<protein>
    <submittedName>
        <fullName evidence="4">Autotransporter outer membrane beta-barrel domain-containing protein</fullName>
    </submittedName>
</protein>
<dbReference type="SUPFAM" id="SSF103515">
    <property type="entry name" value="Autotransporter"/>
    <property type="match status" value="1"/>
</dbReference>
<keyword evidence="5" id="KW-1185">Reference proteome</keyword>
<dbReference type="InterPro" id="IPR013425">
    <property type="entry name" value="Autotrns_rpt"/>
</dbReference>
<dbReference type="NCBIfam" id="TIGR01414">
    <property type="entry name" value="autotrans_barl"/>
    <property type="match status" value="1"/>
</dbReference>
<evidence type="ECO:0000256" key="2">
    <source>
        <dbReference type="SAM" id="MobiDB-lite"/>
    </source>
</evidence>
<dbReference type="Gene3D" id="2.40.128.130">
    <property type="entry name" value="Autotransporter beta-domain"/>
    <property type="match status" value="1"/>
</dbReference>
<dbReference type="NCBIfam" id="TIGR02601">
    <property type="entry name" value="autotrns_rpt"/>
    <property type="match status" value="1"/>
</dbReference>
<dbReference type="PANTHER" id="PTHR35037">
    <property type="entry name" value="C-TERMINAL REGION OF AIDA-LIKE PROTEIN"/>
    <property type="match status" value="1"/>
</dbReference>
<dbReference type="Pfam" id="PF03797">
    <property type="entry name" value="Autotransporter"/>
    <property type="match status" value="1"/>
</dbReference>
<evidence type="ECO:0000259" key="3">
    <source>
        <dbReference type="PROSITE" id="PS51208"/>
    </source>
</evidence>
<dbReference type="GO" id="GO:0019867">
    <property type="term" value="C:outer membrane"/>
    <property type="evidence" value="ECO:0007669"/>
    <property type="project" value="InterPro"/>
</dbReference>
<dbReference type="Proteomes" id="UP000254889">
    <property type="component" value="Chromosome"/>
</dbReference>
<name>A0A345ZT36_9HYPH</name>
<gene>
    <name evidence="4" type="ORF">DW352_05875</name>
</gene>
<organism evidence="4 5">
    <name type="scientific">Pseudolabrys taiwanensis</name>
    <dbReference type="NCBI Taxonomy" id="331696"/>
    <lineage>
        <taxon>Bacteria</taxon>
        <taxon>Pseudomonadati</taxon>
        <taxon>Pseudomonadota</taxon>
        <taxon>Alphaproteobacteria</taxon>
        <taxon>Hyphomicrobiales</taxon>
        <taxon>Xanthobacteraceae</taxon>
        <taxon>Pseudolabrys</taxon>
    </lineage>
</organism>